<comment type="caution">
    <text evidence="4">The sequence shown here is derived from an EMBL/GenBank/DDBJ whole genome shotgun (WGS) entry which is preliminary data.</text>
</comment>
<dbReference type="FunFam" id="2.60.120.1540:FF:000006">
    <property type="entry name" value="MHC-linked complement C4"/>
    <property type="match status" value="1"/>
</dbReference>
<evidence type="ECO:0000313" key="6">
    <source>
        <dbReference type="Proteomes" id="UP000326062"/>
    </source>
</evidence>
<feature type="non-terminal residue" evidence="4">
    <location>
        <position position="1"/>
    </location>
</feature>
<accession>A0A5N3UKL4</accession>
<proteinExistence type="predicted"/>
<dbReference type="SUPFAM" id="SSF48239">
    <property type="entry name" value="Terpenoid cyclases/Protein prenyltransferases"/>
    <property type="match status" value="1"/>
</dbReference>
<dbReference type="EMBL" id="VCEB01015890">
    <property type="protein sequence ID" value="KAB0337163.1"/>
    <property type="molecule type" value="Genomic_DNA"/>
</dbReference>
<dbReference type="InterPro" id="IPR008930">
    <property type="entry name" value="Terpenoid_cyclase/PrenylTrfase"/>
</dbReference>
<dbReference type="Pfam" id="PF07678">
    <property type="entry name" value="TED_complement"/>
    <property type="match status" value="1"/>
</dbReference>
<feature type="domain" description="Complement C4A/B CUB C-terminal" evidence="3">
    <location>
        <begin position="188"/>
        <end position="254"/>
    </location>
</feature>
<protein>
    <submittedName>
        <fullName evidence="4">Uncharacterized protein</fullName>
    </submittedName>
</protein>
<dbReference type="InterPro" id="IPR050473">
    <property type="entry name" value="A2M/Complement_sys"/>
</dbReference>
<dbReference type="InterPro" id="IPR054587">
    <property type="entry name" value="CO4A-B_CUB_C"/>
</dbReference>
<dbReference type="EMBL" id="VCEB01015889">
    <property type="protein sequence ID" value="KAB0337164.1"/>
    <property type="molecule type" value="Genomic_DNA"/>
</dbReference>
<dbReference type="GO" id="GO:0005615">
    <property type="term" value="C:extracellular space"/>
    <property type="evidence" value="ECO:0007669"/>
    <property type="project" value="InterPro"/>
</dbReference>
<reference evidence="4 6" key="1">
    <citation type="submission" date="2019-06" db="EMBL/GenBank/DDBJ databases">
        <title>Discovery of a novel chromosome fission-fusion reversal in muntjac.</title>
        <authorList>
            <person name="Mudd A.B."/>
            <person name="Bredeson J.V."/>
            <person name="Baum R."/>
            <person name="Hockemeyer D."/>
            <person name="Rokhsar D.S."/>
        </authorList>
    </citation>
    <scope>NUCLEOTIDE SEQUENCE [LARGE SCALE GENOMIC DNA]</scope>
    <source>
        <strain evidence="4">UCam_UCB_Mr</strain>
        <tissue evidence="4">Fibroblast cell line</tissue>
    </source>
</reference>
<name>A0A5N3UKL4_MUNRE</name>
<dbReference type="GO" id="GO:0006956">
    <property type="term" value="P:complement activation"/>
    <property type="evidence" value="ECO:0007669"/>
    <property type="project" value="TreeGrafter"/>
</dbReference>
<evidence type="ECO:0000259" key="2">
    <source>
        <dbReference type="Pfam" id="PF07678"/>
    </source>
</evidence>
<feature type="compositionally biased region" description="Acidic residues" evidence="1">
    <location>
        <begin position="286"/>
        <end position="298"/>
    </location>
</feature>
<dbReference type="Proteomes" id="UP000326062">
    <property type="component" value="Unassembled WGS sequence"/>
</dbReference>
<dbReference type="Pfam" id="PF22661">
    <property type="entry name" value="CO4A-B_CUB_C"/>
    <property type="match status" value="1"/>
</dbReference>
<evidence type="ECO:0000313" key="4">
    <source>
        <dbReference type="EMBL" id="KAB0337163.1"/>
    </source>
</evidence>
<dbReference type="Gene3D" id="1.50.10.20">
    <property type="match status" value="1"/>
</dbReference>
<dbReference type="Gene3D" id="2.60.120.1540">
    <property type="match status" value="1"/>
</dbReference>
<evidence type="ECO:0000313" key="5">
    <source>
        <dbReference type="EMBL" id="KAB0337164.1"/>
    </source>
</evidence>
<dbReference type="AlphaFoldDB" id="A0A5N3UKL4"/>
<feature type="region of interest" description="Disordered" evidence="1">
    <location>
        <begin position="286"/>
        <end position="313"/>
    </location>
</feature>
<keyword evidence="6" id="KW-1185">Reference proteome</keyword>
<dbReference type="PANTHER" id="PTHR11412">
    <property type="entry name" value="MACROGLOBULIN / COMPLEMENT"/>
    <property type="match status" value="1"/>
</dbReference>
<feature type="domain" description="Alpha-macroglobulin-like TED" evidence="2">
    <location>
        <begin position="7"/>
        <end position="183"/>
    </location>
</feature>
<sequence length="313" mass="33795">GGLVGSDETVALTAFVVIALHHGLAVFPDKNSEQLRRVENSISRANTFLGAKVTSGLLGSHASAITAYALSLTEAPEHLRSVAHNNLMAMAQDIGALWGSVTTSPSNVLSPTLAPHSPADPIPQAPALWIETTAYGLLHLLLWEGKAELADQAASWLTRQGSFHGGFPSTQDTVMTLDALSAYWIVSHTTKEKGLNVTLSSLGRSGLKSHVLQLTNHQVHRLEEMLQFSLGSKINVEVGGNSKGTLKVLRSYSVMDMTNTTCQDLQIKVMVVGHVEYTMEAEEDYQEYEYEDSPAGDDPEAHSWPVTPLTKPV</sequence>
<gene>
    <name evidence="5" type="ORF">FD755_025719</name>
    <name evidence="4" type="ORF">FD755_025720</name>
</gene>
<organism evidence="4 6">
    <name type="scientific">Muntiacus reevesi</name>
    <name type="common">Reeves' muntjac</name>
    <name type="synonym">Cervus reevesi</name>
    <dbReference type="NCBI Taxonomy" id="9886"/>
    <lineage>
        <taxon>Eukaryota</taxon>
        <taxon>Metazoa</taxon>
        <taxon>Chordata</taxon>
        <taxon>Craniata</taxon>
        <taxon>Vertebrata</taxon>
        <taxon>Euteleostomi</taxon>
        <taxon>Mammalia</taxon>
        <taxon>Eutheria</taxon>
        <taxon>Laurasiatheria</taxon>
        <taxon>Artiodactyla</taxon>
        <taxon>Ruminantia</taxon>
        <taxon>Pecora</taxon>
        <taxon>Cervidae</taxon>
        <taxon>Muntiacinae</taxon>
        <taxon>Muntiacus</taxon>
    </lineage>
</organism>
<evidence type="ECO:0000259" key="3">
    <source>
        <dbReference type="Pfam" id="PF22661"/>
    </source>
</evidence>
<dbReference type="InterPro" id="IPR011626">
    <property type="entry name" value="Alpha-macroglobulin_TED"/>
</dbReference>
<evidence type="ECO:0000256" key="1">
    <source>
        <dbReference type="SAM" id="MobiDB-lite"/>
    </source>
</evidence>
<dbReference type="PANTHER" id="PTHR11412:SF86">
    <property type="entry name" value="COMPLEMENT C4-A-RELATED"/>
    <property type="match status" value="1"/>
</dbReference>